<feature type="signal peptide" evidence="2">
    <location>
        <begin position="1"/>
        <end position="24"/>
    </location>
</feature>
<dbReference type="SUPFAM" id="SSF54427">
    <property type="entry name" value="NTF2-like"/>
    <property type="match status" value="1"/>
</dbReference>
<keyword evidence="4" id="KW-1185">Reference proteome</keyword>
<dbReference type="EMBL" id="JMIB01000003">
    <property type="protein sequence ID" value="KDM93344.1"/>
    <property type="molecule type" value="Genomic_DNA"/>
</dbReference>
<feature type="transmembrane region" description="Helical" evidence="1">
    <location>
        <begin position="56"/>
        <end position="74"/>
    </location>
</feature>
<gene>
    <name evidence="3" type="ORF">EA58_01665</name>
</gene>
<organism evidence="3 4">
    <name type="scientific">Photobacterium galatheae</name>
    <dbReference type="NCBI Taxonomy" id="1654360"/>
    <lineage>
        <taxon>Bacteria</taxon>
        <taxon>Pseudomonadati</taxon>
        <taxon>Pseudomonadota</taxon>
        <taxon>Gammaproteobacteria</taxon>
        <taxon>Vibrionales</taxon>
        <taxon>Vibrionaceae</taxon>
        <taxon>Photobacterium</taxon>
    </lineage>
</organism>
<sequence length="246" mass="27770">MNPKTLLIFLASISLALFAESAIAGPGGFSSSGSGSYSSYTPSSSSSSGGDEIIEIGFYIIFAFHIILSIQSYIKKSNRFSDMDDVLSHLVTLDSKYEWEKLEIVFTDIICETYKDWQALDTERLASKMTKTCFQVQNNKFLKDWQKEGFTNICSIERVNRLSPFGAHIRNQADLLNGVTVTVEMNAIIKDYLIKNDTGEVTRGSTNAEKKSVYWTFNLEDGEWKVAEIAYSQMEIRLINRLKARK</sequence>
<evidence type="ECO:0000256" key="2">
    <source>
        <dbReference type="SAM" id="SignalP"/>
    </source>
</evidence>
<name>A0A066RSM0_9GAMM</name>
<keyword evidence="1" id="KW-0812">Transmembrane</keyword>
<evidence type="ECO:0000313" key="4">
    <source>
        <dbReference type="Proteomes" id="UP000027192"/>
    </source>
</evidence>
<proteinExistence type="predicted"/>
<dbReference type="Proteomes" id="UP000027192">
    <property type="component" value="Unassembled WGS sequence"/>
</dbReference>
<keyword evidence="2" id="KW-0732">Signal</keyword>
<reference evidence="3 4" key="1">
    <citation type="submission" date="2014-04" db="EMBL/GenBank/DDBJ databases">
        <title>Draft genome sequence of Photobacterium halotolerans S2753: a solonamide, ngercheumicin and holomycin producer.</title>
        <authorList>
            <person name="Machado H.R."/>
            <person name="Gram L."/>
        </authorList>
    </citation>
    <scope>NUCLEOTIDE SEQUENCE [LARGE SCALE GENOMIC DNA]</scope>
    <source>
        <strain evidence="3 4">S2753</strain>
    </source>
</reference>
<dbReference type="Gene3D" id="3.10.450.240">
    <property type="match status" value="1"/>
</dbReference>
<dbReference type="RefSeq" id="WP_036748120.1">
    <property type="nucleotide sequence ID" value="NZ_JAGSGC010000011.1"/>
</dbReference>
<dbReference type="AlphaFoldDB" id="A0A066RSM0"/>
<dbReference type="OrthoDB" id="6194987at2"/>
<evidence type="ECO:0000313" key="3">
    <source>
        <dbReference type="EMBL" id="KDM93344.1"/>
    </source>
</evidence>
<evidence type="ECO:0008006" key="5">
    <source>
        <dbReference type="Google" id="ProtNLM"/>
    </source>
</evidence>
<dbReference type="InterPro" id="IPR032710">
    <property type="entry name" value="NTF2-like_dom_sf"/>
</dbReference>
<feature type="chain" id="PRO_5001626032" description="Tim44-like domain-containing protein" evidence="2">
    <location>
        <begin position="25"/>
        <end position="246"/>
    </location>
</feature>
<keyword evidence="1" id="KW-1133">Transmembrane helix</keyword>
<keyword evidence="1" id="KW-0472">Membrane</keyword>
<evidence type="ECO:0000256" key="1">
    <source>
        <dbReference type="SAM" id="Phobius"/>
    </source>
</evidence>
<comment type="caution">
    <text evidence="3">The sequence shown here is derived from an EMBL/GenBank/DDBJ whole genome shotgun (WGS) entry which is preliminary data.</text>
</comment>
<accession>A0A066RSM0</accession>
<protein>
    <recommendedName>
        <fullName evidence="5">Tim44-like domain-containing protein</fullName>
    </recommendedName>
</protein>